<reference evidence="3 4" key="1">
    <citation type="submission" date="2020-05" db="EMBL/GenBank/DDBJ databases">
        <title>Gimesia benthica sp. nov., a novel planctomycete isolated from a deep-sea water sample of the Northwest Indian Ocean.</title>
        <authorList>
            <person name="Wang J."/>
            <person name="Ruan C."/>
            <person name="Song L."/>
            <person name="Zhu Y."/>
            <person name="Li A."/>
            <person name="Zheng X."/>
            <person name="Wang L."/>
            <person name="Lu Z."/>
            <person name="Huang Y."/>
            <person name="Du W."/>
            <person name="Zhou Y."/>
            <person name="Huang L."/>
            <person name="Dai X."/>
        </authorList>
    </citation>
    <scope>NUCLEOTIDE SEQUENCE [LARGE SCALE GENOMIC DNA]</scope>
    <source>
        <strain evidence="3 4">YYQ-30</strain>
    </source>
</reference>
<dbReference type="InterPro" id="IPR013517">
    <property type="entry name" value="FG-GAP"/>
</dbReference>
<evidence type="ECO:0000313" key="3">
    <source>
        <dbReference type="EMBL" id="NNU80261.1"/>
    </source>
</evidence>
<keyword evidence="1 2" id="KW-0732">Signal</keyword>
<evidence type="ECO:0000313" key="4">
    <source>
        <dbReference type="Proteomes" id="UP000572377"/>
    </source>
</evidence>
<dbReference type="Proteomes" id="UP000572377">
    <property type="component" value="Unassembled WGS sequence"/>
</dbReference>
<sequence>MRAAAAALVLLAAAGGAAAQEACPQDARLGQILVPPAPCFGVEARFEGETTRYPHGALGDGIEYTTLVVQRERRSLRMSLPVTRVFEDVAPRLADLDGDGAPEIVAVESDQAGGASLVVYRAVGMETARPKMEQVARSGILGQRNRWLAPVGIADFDGDGRADIAYVETPHLGQVLRFVTLDGTRLVEIASAEGFSNHRFGEDFISGGVRDCGAGPEVVTASGDWSRVLTARLEGGAVVVEDLGPLEGVESLAAALDCGG</sequence>
<name>A0A849L207_9RHOB</name>
<accession>A0A849L207</accession>
<dbReference type="AlphaFoldDB" id="A0A849L207"/>
<protein>
    <submittedName>
        <fullName evidence="3">VCBS repeat-containing protein</fullName>
    </submittedName>
</protein>
<feature type="chain" id="PRO_5033068497" evidence="2">
    <location>
        <begin position="20"/>
        <end position="260"/>
    </location>
</feature>
<evidence type="ECO:0000256" key="1">
    <source>
        <dbReference type="ARBA" id="ARBA00022729"/>
    </source>
</evidence>
<gene>
    <name evidence="3" type="ORF">HMH01_07390</name>
</gene>
<dbReference type="Pfam" id="PF13517">
    <property type="entry name" value="FG-GAP_3"/>
    <property type="match status" value="1"/>
</dbReference>
<dbReference type="InterPro" id="IPR028994">
    <property type="entry name" value="Integrin_alpha_N"/>
</dbReference>
<keyword evidence="4" id="KW-1185">Reference proteome</keyword>
<feature type="signal peptide" evidence="2">
    <location>
        <begin position="1"/>
        <end position="19"/>
    </location>
</feature>
<comment type="caution">
    <text evidence="3">The sequence shown here is derived from an EMBL/GenBank/DDBJ whole genome shotgun (WGS) entry which is preliminary data.</text>
</comment>
<dbReference type="RefSeq" id="WP_171323871.1">
    <property type="nucleotide sequence ID" value="NZ_JABFBC010000001.1"/>
</dbReference>
<organism evidence="3 4">
    <name type="scientific">Halovulum dunhuangense</name>
    <dbReference type="NCBI Taxonomy" id="1505036"/>
    <lineage>
        <taxon>Bacteria</taxon>
        <taxon>Pseudomonadati</taxon>
        <taxon>Pseudomonadota</taxon>
        <taxon>Alphaproteobacteria</taxon>
        <taxon>Rhodobacterales</taxon>
        <taxon>Paracoccaceae</taxon>
        <taxon>Halovulum</taxon>
    </lineage>
</organism>
<evidence type="ECO:0000256" key="2">
    <source>
        <dbReference type="SAM" id="SignalP"/>
    </source>
</evidence>
<proteinExistence type="predicted"/>
<dbReference type="EMBL" id="JABFBC010000001">
    <property type="protein sequence ID" value="NNU80261.1"/>
    <property type="molecule type" value="Genomic_DNA"/>
</dbReference>
<dbReference type="SUPFAM" id="SSF69318">
    <property type="entry name" value="Integrin alpha N-terminal domain"/>
    <property type="match status" value="1"/>
</dbReference>